<proteinExistence type="predicted"/>
<keyword evidence="2" id="KW-1185">Reference proteome</keyword>
<dbReference type="Proteomes" id="UP000798046">
    <property type="component" value="Unassembled WGS sequence"/>
</dbReference>
<accession>A0ABQ6TL89</accession>
<reference evidence="1 2" key="1">
    <citation type="journal article" date="2020" name="Microorganisms">
        <title>Description of Three Novel Members in the Family Geobacteraceae, Oryzomonas japonicum gen. nov., sp. nov., Oryzomonas sagensis sp. nov., and Oryzomonas ruber sp. nov.</title>
        <authorList>
            <person name="Xu Z."/>
            <person name="Masuda Y."/>
            <person name="Hayakawa C."/>
            <person name="Ushijima N."/>
            <person name="Kawano K."/>
            <person name="Shiratori Y."/>
            <person name="Senoo K."/>
            <person name="Itoh H."/>
        </authorList>
    </citation>
    <scope>NUCLEOTIDE SEQUENCE [LARGE SCALE GENOMIC DNA]</scope>
    <source>
        <strain evidence="1 2">Red100</strain>
    </source>
</reference>
<organism evidence="1 2">
    <name type="scientific">Oryzomonas sagensis</name>
    <dbReference type="NCBI Taxonomy" id="2603857"/>
    <lineage>
        <taxon>Bacteria</taxon>
        <taxon>Pseudomonadati</taxon>
        <taxon>Thermodesulfobacteriota</taxon>
        <taxon>Desulfuromonadia</taxon>
        <taxon>Geobacterales</taxon>
        <taxon>Geobacteraceae</taxon>
        <taxon>Oryzomonas</taxon>
    </lineage>
</organism>
<comment type="caution">
    <text evidence="1">The sequence shown here is derived from an EMBL/GenBank/DDBJ whole genome shotgun (WGS) entry which is preliminary data.</text>
</comment>
<sequence>MKARKLANFQDRDLDRQVQEICDSFILRDLGGSNRKWIINGINIVMGTDTLGNPVEYPTLSIMEIAP</sequence>
<evidence type="ECO:0000313" key="1">
    <source>
        <dbReference type="EMBL" id="KAB0668941.1"/>
    </source>
</evidence>
<name>A0ABQ6TL89_9BACT</name>
<dbReference type="RefSeq" id="WP_151157577.1">
    <property type="nucleotide sequence ID" value="NZ_VZRA01000004.1"/>
</dbReference>
<gene>
    <name evidence="1" type="ORF">F6V30_13975</name>
</gene>
<dbReference type="EMBL" id="VZRA01000004">
    <property type="protein sequence ID" value="KAB0668941.1"/>
    <property type="molecule type" value="Genomic_DNA"/>
</dbReference>
<evidence type="ECO:0000313" key="2">
    <source>
        <dbReference type="Proteomes" id="UP000798046"/>
    </source>
</evidence>
<protein>
    <submittedName>
        <fullName evidence="1">Uncharacterized protein</fullName>
    </submittedName>
</protein>